<keyword evidence="3" id="KW-1185">Reference proteome</keyword>
<dbReference type="EMBL" id="QUBR01000001">
    <property type="protein sequence ID" value="REK72805.1"/>
    <property type="molecule type" value="Genomic_DNA"/>
</dbReference>
<sequence length="302" mass="31499">MFINIGGDGHPAFGVLYNNLFNTPAADPTSYVAQCIRNRPCVPDPFHQPECATDDPATRHSAAFFKARMYPATQLKDGGADVGLLAELPVRMVAFGSIPAVATLTLRASRVDGKVKPFEAYVWDTKSNGCDPEAPQHADTVVVGQIDVALSNLTVDGVPVDIGSACRTVRSADIQLRNTSVYTPAGGGTLGAYDGLGPASLGPLPSSPLYGDLSGWQIPATTGITIPPFEGCGNGSDDLSPLVTAMASGPNNPVTVRQSPLFQHYPGVDLDQLGTICTPEPPSCPLPGPDLPERPPLPAGDE</sequence>
<feature type="region of interest" description="Disordered" evidence="1">
    <location>
        <begin position="278"/>
        <end position="302"/>
    </location>
</feature>
<accession>A0A371PA36</accession>
<evidence type="ECO:0000256" key="1">
    <source>
        <dbReference type="SAM" id="MobiDB-lite"/>
    </source>
</evidence>
<dbReference type="AlphaFoldDB" id="A0A371PA36"/>
<reference evidence="2 3" key="1">
    <citation type="submission" date="2018-08" db="EMBL/GenBank/DDBJ databases">
        <title>Aeromicrobium sp. M2KJ-4, whole genome shotgun sequence.</title>
        <authorList>
            <person name="Tuo L."/>
        </authorList>
    </citation>
    <scope>NUCLEOTIDE SEQUENCE [LARGE SCALE GENOMIC DNA]</scope>
    <source>
        <strain evidence="2 3">M2KJ-4</strain>
    </source>
</reference>
<organism evidence="2 3">
    <name type="scientific">Aeromicrobium endophyticum</name>
    <dbReference type="NCBI Taxonomy" id="2292704"/>
    <lineage>
        <taxon>Bacteria</taxon>
        <taxon>Bacillati</taxon>
        <taxon>Actinomycetota</taxon>
        <taxon>Actinomycetes</taxon>
        <taxon>Propionibacteriales</taxon>
        <taxon>Nocardioidaceae</taxon>
        <taxon>Aeromicrobium</taxon>
    </lineage>
</organism>
<name>A0A371PA36_9ACTN</name>
<evidence type="ECO:0000313" key="3">
    <source>
        <dbReference type="Proteomes" id="UP000265581"/>
    </source>
</evidence>
<evidence type="ECO:0000313" key="2">
    <source>
        <dbReference type="EMBL" id="REK72805.1"/>
    </source>
</evidence>
<gene>
    <name evidence="2" type="ORF">DX116_04175</name>
</gene>
<protein>
    <submittedName>
        <fullName evidence="2">Uncharacterized protein</fullName>
    </submittedName>
</protein>
<dbReference type="Proteomes" id="UP000265581">
    <property type="component" value="Unassembled WGS sequence"/>
</dbReference>
<comment type="caution">
    <text evidence="2">The sequence shown here is derived from an EMBL/GenBank/DDBJ whole genome shotgun (WGS) entry which is preliminary data.</text>
</comment>
<proteinExistence type="predicted"/>
<feature type="compositionally biased region" description="Pro residues" evidence="1">
    <location>
        <begin position="279"/>
        <end position="302"/>
    </location>
</feature>